<reference evidence="3 4" key="1">
    <citation type="journal article" date="2021" name="Microbiol. Spectr.">
        <title>A Single Bacterium Capable of Oxidation and Reduction of Iron at Circumneutral pH.</title>
        <authorList>
            <person name="Kato S."/>
            <person name="Ohkuma M."/>
        </authorList>
    </citation>
    <scope>NUCLEOTIDE SEQUENCE [LARGE SCALE GENOMIC DNA]</scope>
    <source>
        <strain evidence="3 4">MIZ03</strain>
    </source>
</reference>
<keyword evidence="1" id="KW-1133">Transmembrane helix</keyword>
<keyword evidence="4" id="KW-1185">Reference proteome</keyword>
<gene>
    <name evidence="3" type="ORF">MIZ03_3178</name>
</gene>
<accession>A0ABN6D961</accession>
<dbReference type="InterPro" id="IPR036680">
    <property type="entry name" value="SPOR-like_sf"/>
</dbReference>
<dbReference type="Pfam" id="PF05036">
    <property type="entry name" value="SPOR"/>
    <property type="match status" value="1"/>
</dbReference>
<dbReference type="InterPro" id="IPR007730">
    <property type="entry name" value="SPOR-like_dom"/>
</dbReference>
<keyword evidence="1" id="KW-0812">Transmembrane</keyword>
<dbReference type="EMBL" id="AP024238">
    <property type="protein sequence ID" value="BCO28278.1"/>
    <property type="molecule type" value="Genomic_DNA"/>
</dbReference>
<evidence type="ECO:0000313" key="4">
    <source>
        <dbReference type="Proteomes" id="UP000824366"/>
    </source>
</evidence>
<keyword evidence="1" id="KW-0472">Membrane</keyword>
<dbReference type="SUPFAM" id="SSF110997">
    <property type="entry name" value="Sporulation related repeat"/>
    <property type="match status" value="1"/>
</dbReference>
<feature type="domain" description="SPOR" evidence="2">
    <location>
        <begin position="309"/>
        <end position="387"/>
    </location>
</feature>
<feature type="transmembrane region" description="Helical" evidence="1">
    <location>
        <begin position="107"/>
        <end position="129"/>
    </location>
</feature>
<feature type="transmembrane region" description="Helical" evidence="1">
    <location>
        <begin position="77"/>
        <end position="95"/>
    </location>
</feature>
<sequence length="387" mass="41126">MPENFTRFMPPPQTQARQPEPTITMLFRAAIGPINTDFYLPIFTRFEASGRAGLSWNWAASLCTFNWLVFRGLRGYALGYLAVLVFLPLLTLGLGRLVLNWSELAELLVGLSGLVLLFVLPGIGGNALFYRATRKNLEAAIVASAKLEQACKLLVGQSSSRQRFIRILVGNLALLCVVLPPCMPLLTRYSSETETTASSATARVQEAPASAPLPSAFPPLNVASSPLQSVALGTLPSDPVPAVSMPQPVASAPSLAASVPARMPSEPVRRASAPVTTASVPASEVSAPVTVASVSVLSVSSPKRLPSKPASVGHFYVNVGLFANATNAQRVQDKLRNARLPVINQRVHGVKGELIRVRVGPFAGLNQAGEAARKIKALNLDAVVVRL</sequence>
<protein>
    <recommendedName>
        <fullName evidence="2">SPOR domain-containing protein</fullName>
    </recommendedName>
</protein>
<organism evidence="3 4">
    <name type="scientific">Rhodoferax lithotrophicus</name>
    <dbReference type="NCBI Taxonomy" id="2798804"/>
    <lineage>
        <taxon>Bacteria</taxon>
        <taxon>Pseudomonadati</taxon>
        <taxon>Pseudomonadota</taxon>
        <taxon>Betaproteobacteria</taxon>
        <taxon>Burkholderiales</taxon>
        <taxon>Comamonadaceae</taxon>
        <taxon>Rhodoferax</taxon>
    </lineage>
</organism>
<evidence type="ECO:0000313" key="3">
    <source>
        <dbReference type="EMBL" id="BCO28278.1"/>
    </source>
</evidence>
<dbReference type="PROSITE" id="PS51724">
    <property type="entry name" value="SPOR"/>
    <property type="match status" value="1"/>
</dbReference>
<evidence type="ECO:0000256" key="1">
    <source>
        <dbReference type="SAM" id="Phobius"/>
    </source>
</evidence>
<proteinExistence type="predicted"/>
<feature type="transmembrane region" description="Helical" evidence="1">
    <location>
        <begin position="164"/>
        <end position="186"/>
    </location>
</feature>
<dbReference type="Gene3D" id="3.30.70.1070">
    <property type="entry name" value="Sporulation related repeat"/>
    <property type="match status" value="1"/>
</dbReference>
<dbReference type="Proteomes" id="UP000824366">
    <property type="component" value="Chromosome"/>
</dbReference>
<evidence type="ECO:0000259" key="2">
    <source>
        <dbReference type="PROSITE" id="PS51724"/>
    </source>
</evidence>
<name>A0ABN6D961_9BURK</name>